<dbReference type="GeneID" id="92209183"/>
<evidence type="ECO:0000256" key="6">
    <source>
        <dbReference type="ARBA" id="ARBA00023306"/>
    </source>
</evidence>
<name>A0ABP0ZNM8_9ASCO</name>
<dbReference type="PANTHER" id="PTHR12830:SF9">
    <property type="entry name" value="ANAPHASE-PROMOTING COMPLEX SUBUNIT 5"/>
    <property type="match status" value="1"/>
</dbReference>
<gene>
    <name evidence="9" type="ORF">LODBEIA_P39870</name>
</gene>
<evidence type="ECO:0000313" key="10">
    <source>
        <dbReference type="Proteomes" id="UP001497383"/>
    </source>
</evidence>
<feature type="compositionally biased region" description="Acidic residues" evidence="7">
    <location>
        <begin position="180"/>
        <end position="197"/>
    </location>
</feature>
<organism evidence="9 10">
    <name type="scientific">Lodderomyces beijingensis</name>
    <dbReference type="NCBI Taxonomy" id="1775926"/>
    <lineage>
        <taxon>Eukaryota</taxon>
        <taxon>Fungi</taxon>
        <taxon>Dikarya</taxon>
        <taxon>Ascomycota</taxon>
        <taxon>Saccharomycotina</taxon>
        <taxon>Pichiomycetes</taxon>
        <taxon>Debaryomycetaceae</taxon>
        <taxon>Candida/Lodderomyces clade</taxon>
        <taxon>Lodderomyces</taxon>
    </lineage>
</organism>
<evidence type="ECO:0000256" key="4">
    <source>
        <dbReference type="ARBA" id="ARBA00022776"/>
    </source>
</evidence>
<dbReference type="InterPro" id="IPR037679">
    <property type="entry name" value="Apc5"/>
</dbReference>
<evidence type="ECO:0000313" key="9">
    <source>
        <dbReference type="EMBL" id="CAK9439887.1"/>
    </source>
</evidence>
<reference evidence="9 10" key="1">
    <citation type="submission" date="2024-03" db="EMBL/GenBank/DDBJ databases">
        <authorList>
            <person name="Brejova B."/>
        </authorList>
    </citation>
    <scope>NUCLEOTIDE SEQUENCE [LARGE SCALE GENOMIC DNA]</scope>
    <source>
        <strain evidence="9 10">CBS 14171</strain>
    </source>
</reference>
<feature type="region of interest" description="Disordered" evidence="7">
    <location>
        <begin position="170"/>
        <end position="197"/>
    </location>
</feature>
<keyword evidence="4" id="KW-0498">Mitosis</keyword>
<evidence type="ECO:0000256" key="2">
    <source>
        <dbReference type="ARBA" id="ARBA00016066"/>
    </source>
</evidence>
<dbReference type="RefSeq" id="XP_066830925.1">
    <property type="nucleotide sequence ID" value="XM_066974157.1"/>
</dbReference>
<evidence type="ECO:0000256" key="5">
    <source>
        <dbReference type="ARBA" id="ARBA00022786"/>
    </source>
</evidence>
<evidence type="ECO:0000256" key="3">
    <source>
        <dbReference type="ARBA" id="ARBA00022618"/>
    </source>
</evidence>
<evidence type="ECO:0000259" key="8">
    <source>
        <dbReference type="Pfam" id="PF12862"/>
    </source>
</evidence>
<evidence type="ECO:0000256" key="1">
    <source>
        <dbReference type="ARBA" id="ARBA00007450"/>
    </source>
</evidence>
<comment type="similarity">
    <text evidence="1">Belongs to the APC5 family.</text>
</comment>
<accession>A0ABP0ZNM8</accession>
<keyword evidence="6" id="KW-0131">Cell cycle</keyword>
<keyword evidence="3" id="KW-0132">Cell division</keyword>
<dbReference type="Pfam" id="PF12862">
    <property type="entry name" value="ANAPC5"/>
    <property type="match status" value="1"/>
</dbReference>
<protein>
    <recommendedName>
        <fullName evidence="2">Anaphase-promoting complex subunit 5</fullName>
    </recommendedName>
</protein>
<dbReference type="Proteomes" id="UP001497383">
    <property type="component" value="Chromosome 5"/>
</dbReference>
<evidence type="ECO:0000256" key="7">
    <source>
        <dbReference type="SAM" id="MobiDB-lite"/>
    </source>
</evidence>
<keyword evidence="5" id="KW-0833">Ubl conjugation pathway</keyword>
<dbReference type="EMBL" id="OZ022409">
    <property type="protein sequence ID" value="CAK9439887.1"/>
    <property type="molecule type" value="Genomic_DNA"/>
</dbReference>
<keyword evidence="10" id="KW-1185">Reference proteome</keyword>
<feature type="domain" description="Anaphase-promoting complex subunit 5" evidence="8">
    <location>
        <begin position="287"/>
        <end position="376"/>
    </location>
</feature>
<dbReference type="InterPro" id="IPR026000">
    <property type="entry name" value="Apc5_dom"/>
</dbReference>
<proteinExistence type="inferred from homology"/>
<dbReference type="PANTHER" id="PTHR12830">
    <property type="entry name" value="ANAPHASE-PROMOTING COMPLEX SUBUNIT 5"/>
    <property type="match status" value="1"/>
</dbReference>
<sequence>MSNGFNSSFNFYLFEDISPLDITILIAIGLHSSYKTREDLSPRDLLQICRLVEHKLEPEEIPKYNDLGTFLTIFDSRFAHILQAESWRIQDVEDLNSLIRHRRESLSDSSNAVVRDAVGVNWKIGAKSVFGTFVMRVCAQYELLEFDGCAQLYQSFVGFRESTSTKFVNTRTHYRHHEEQEEEEQGQDEVNDDDEDDDVVGERLYNALEHQLSKIGAKRSRNKKSAAVTISRSKLDMEKLVDRQIAVLESHGTPTPGYLREILNMMTNVGTGSGGHEPNFHAVPSCYYLNYLEHLACSDYNSAVDSLHQYFDYMVSNNSKYFYHFALVSKASLHSFFGEDKQAIDAIVEAISVARENKDNATLTYILSWFYNFMQNKPWLWQSQDLFSKESQEHLLDFLIKKSSSVNSSLLAINLGFETMRLVRNGSCGVDEYMGNLAKTMFIAVNDDIGATTFVRCAELASCVWQMVGVTPLAQAYGDLALRYSLKSSDNVSILSRRLYREFSQGRDRDKCVSEMADLKSSYFLHNDDDSLYNSIQIRYLMMQAKISLIQGRARMARELISVLLDSDCKDLELKTELLMLEIEVCKAFGNYSDALDKLAAIPVSDGYLMLRLNILKCEIFHLSGNPYRVLSTVVQSIESCRRFGFVALLIQAQTCLISMLSSLGYEKDAARLRDEIMPTVESYGNEDFRKMAIKQT</sequence>